<dbReference type="EMBL" id="BQNB010011335">
    <property type="protein sequence ID" value="GJS89232.1"/>
    <property type="molecule type" value="Genomic_DNA"/>
</dbReference>
<evidence type="ECO:0000313" key="1">
    <source>
        <dbReference type="EMBL" id="GJS89232.1"/>
    </source>
</evidence>
<dbReference type="Proteomes" id="UP001151760">
    <property type="component" value="Unassembled WGS sequence"/>
</dbReference>
<reference evidence="1" key="2">
    <citation type="submission" date="2022-01" db="EMBL/GenBank/DDBJ databases">
        <authorList>
            <person name="Yamashiro T."/>
            <person name="Shiraishi A."/>
            <person name="Satake H."/>
            <person name="Nakayama K."/>
        </authorList>
    </citation>
    <scope>NUCLEOTIDE SEQUENCE</scope>
</reference>
<evidence type="ECO:0008006" key="3">
    <source>
        <dbReference type="Google" id="ProtNLM"/>
    </source>
</evidence>
<proteinExistence type="predicted"/>
<organism evidence="1 2">
    <name type="scientific">Tanacetum coccineum</name>
    <dbReference type="NCBI Taxonomy" id="301880"/>
    <lineage>
        <taxon>Eukaryota</taxon>
        <taxon>Viridiplantae</taxon>
        <taxon>Streptophyta</taxon>
        <taxon>Embryophyta</taxon>
        <taxon>Tracheophyta</taxon>
        <taxon>Spermatophyta</taxon>
        <taxon>Magnoliopsida</taxon>
        <taxon>eudicotyledons</taxon>
        <taxon>Gunneridae</taxon>
        <taxon>Pentapetalae</taxon>
        <taxon>asterids</taxon>
        <taxon>campanulids</taxon>
        <taxon>Asterales</taxon>
        <taxon>Asteraceae</taxon>
        <taxon>Asteroideae</taxon>
        <taxon>Anthemideae</taxon>
        <taxon>Anthemidinae</taxon>
        <taxon>Tanacetum</taxon>
    </lineage>
</organism>
<evidence type="ECO:0000313" key="2">
    <source>
        <dbReference type="Proteomes" id="UP001151760"/>
    </source>
</evidence>
<sequence>MICVVTSRCRLLDTKADVNVDAPAEQAPAMAPPAHTDEKILPRIKWVPIGKRNCYLDMERAFVASSTIPSIYIQQFWDTIQYDKIVGCYKCQLDEQWFNLTKETLRDALQITPVDNNNAFSSPPTTDALVKFVNDLGYPKVVRHLYDVVTNDMFQPWRALTTIINLCLKGNTSGFERPRAPVLQILWGVINRAHIDYAEKMWEEFTQSIHTFIEDKKNLAQPTQGKKKATLIVILSVRFTKLIIFHLQRKHKFHPRPESPLHLPTKEPVMGYLKFSAKGTKREVFGMPIPNELITDDIRGVQYYNAYLEKVAKHKRYLAGEEVSDPDSPAPKPAKATK</sequence>
<comment type="caution">
    <text evidence="1">The sequence shown here is derived from an EMBL/GenBank/DDBJ whole genome shotgun (WGS) entry which is preliminary data.</text>
</comment>
<accession>A0ABQ4ZJV7</accession>
<protein>
    <recommendedName>
        <fullName evidence="3">Monodehydroascorbate reductase</fullName>
    </recommendedName>
</protein>
<reference evidence="1" key="1">
    <citation type="journal article" date="2022" name="Int. J. Mol. Sci.">
        <title>Draft Genome of Tanacetum Coccineum: Genomic Comparison of Closely Related Tanacetum-Family Plants.</title>
        <authorList>
            <person name="Yamashiro T."/>
            <person name="Shiraishi A."/>
            <person name="Nakayama K."/>
            <person name="Satake H."/>
        </authorList>
    </citation>
    <scope>NUCLEOTIDE SEQUENCE</scope>
</reference>
<keyword evidence="2" id="KW-1185">Reference proteome</keyword>
<name>A0ABQ4ZJV7_9ASTR</name>
<gene>
    <name evidence="1" type="ORF">Tco_0771868</name>
</gene>